<dbReference type="CDD" id="cd03809">
    <property type="entry name" value="GT4_MtfB-like"/>
    <property type="match status" value="1"/>
</dbReference>
<organism evidence="4 5">
    <name type="scientific">Candidatus Magasanikbacteria bacterium RIFCSPLOWO2_01_FULL_40_15</name>
    <dbReference type="NCBI Taxonomy" id="1798686"/>
    <lineage>
        <taxon>Bacteria</taxon>
        <taxon>Candidatus Magasanikiibacteriota</taxon>
    </lineage>
</organism>
<gene>
    <name evidence="4" type="ORF">A2983_04350</name>
</gene>
<keyword evidence="1" id="KW-0808">Transferase</keyword>
<feature type="domain" description="Glycosyl transferase family 1" evidence="2">
    <location>
        <begin position="195"/>
        <end position="354"/>
    </location>
</feature>
<dbReference type="AlphaFoldDB" id="A0A1F6N4A0"/>
<evidence type="ECO:0000256" key="1">
    <source>
        <dbReference type="ARBA" id="ARBA00022679"/>
    </source>
</evidence>
<dbReference type="SUPFAM" id="SSF53756">
    <property type="entry name" value="UDP-Glycosyltransferase/glycogen phosphorylase"/>
    <property type="match status" value="1"/>
</dbReference>
<dbReference type="GO" id="GO:0016757">
    <property type="term" value="F:glycosyltransferase activity"/>
    <property type="evidence" value="ECO:0007669"/>
    <property type="project" value="InterPro"/>
</dbReference>
<dbReference type="InterPro" id="IPR001296">
    <property type="entry name" value="Glyco_trans_1"/>
</dbReference>
<dbReference type="Pfam" id="PF13439">
    <property type="entry name" value="Glyco_transf_4"/>
    <property type="match status" value="1"/>
</dbReference>
<dbReference type="Proteomes" id="UP000177040">
    <property type="component" value="Unassembled WGS sequence"/>
</dbReference>
<dbReference type="Pfam" id="PF00534">
    <property type="entry name" value="Glycos_transf_1"/>
    <property type="match status" value="1"/>
</dbReference>
<dbReference type="GO" id="GO:0009103">
    <property type="term" value="P:lipopolysaccharide biosynthetic process"/>
    <property type="evidence" value="ECO:0007669"/>
    <property type="project" value="TreeGrafter"/>
</dbReference>
<dbReference type="InterPro" id="IPR028098">
    <property type="entry name" value="Glyco_trans_4-like_N"/>
</dbReference>
<sequence length="379" mass="43609">MKIGIDCRLLGPEQGGLGRYIEQLVLHLSLIDQENDYVLFLRSENINKVKIGNEHFKYTKVLADIPWYGWREQILLASIIKKAKVELMHFPHWNVPLFYNEPFVVTIHDLLLLQYSTRAASTLGPIGYWFKNLAYRIVLRHAVQSAEHIIAVSEFTKQEIIKHFPQTTNKIFIIYQAPSFESPANVSASQNTIEKFGINKSYALYVGVSYPHKNLAGLVRAWKLLVERHGNDYQLVIASKKNYFSNKIEKIVQEEKISHIIFTGFVPDEDLPALYKNAALFVFPSLYEGFGLPPLEAWIFNVPVVASNRGSIPEILGMGALYFDPESIKQMADVIFQGLINDEIRYELRLAARQESLRYSWSKLAAETRAIYEKIFHKR</sequence>
<dbReference type="EMBL" id="MFQH01000003">
    <property type="protein sequence ID" value="OGH78702.1"/>
    <property type="molecule type" value="Genomic_DNA"/>
</dbReference>
<comment type="caution">
    <text evidence="4">The sequence shown here is derived from an EMBL/GenBank/DDBJ whole genome shotgun (WGS) entry which is preliminary data.</text>
</comment>
<evidence type="ECO:0000259" key="2">
    <source>
        <dbReference type="Pfam" id="PF00534"/>
    </source>
</evidence>
<feature type="domain" description="Glycosyltransferase subfamily 4-like N-terminal" evidence="3">
    <location>
        <begin position="15"/>
        <end position="175"/>
    </location>
</feature>
<dbReference type="PANTHER" id="PTHR46401:SF2">
    <property type="entry name" value="GLYCOSYLTRANSFERASE WBBK-RELATED"/>
    <property type="match status" value="1"/>
</dbReference>
<protein>
    <recommendedName>
        <fullName evidence="6">Glycosyl transferase family 1</fullName>
    </recommendedName>
</protein>
<evidence type="ECO:0008006" key="6">
    <source>
        <dbReference type="Google" id="ProtNLM"/>
    </source>
</evidence>
<evidence type="ECO:0000313" key="5">
    <source>
        <dbReference type="Proteomes" id="UP000177040"/>
    </source>
</evidence>
<proteinExistence type="predicted"/>
<dbReference type="Gene3D" id="3.40.50.2000">
    <property type="entry name" value="Glycogen Phosphorylase B"/>
    <property type="match status" value="2"/>
</dbReference>
<evidence type="ECO:0000313" key="4">
    <source>
        <dbReference type="EMBL" id="OGH78702.1"/>
    </source>
</evidence>
<dbReference type="PANTHER" id="PTHR46401">
    <property type="entry name" value="GLYCOSYLTRANSFERASE WBBK-RELATED"/>
    <property type="match status" value="1"/>
</dbReference>
<name>A0A1F6N4A0_9BACT</name>
<evidence type="ECO:0000259" key="3">
    <source>
        <dbReference type="Pfam" id="PF13439"/>
    </source>
</evidence>
<accession>A0A1F6N4A0</accession>
<reference evidence="4 5" key="1">
    <citation type="journal article" date="2016" name="Nat. Commun.">
        <title>Thousands of microbial genomes shed light on interconnected biogeochemical processes in an aquifer system.</title>
        <authorList>
            <person name="Anantharaman K."/>
            <person name="Brown C.T."/>
            <person name="Hug L.A."/>
            <person name="Sharon I."/>
            <person name="Castelle C.J."/>
            <person name="Probst A.J."/>
            <person name="Thomas B.C."/>
            <person name="Singh A."/>
            <person name="Wilkins M.J."/>
            <person name="Karaoz U."/>
            <person name="Brodie E.L."/>
            <person name="Williams K.H."/>
            <person name="Hubbard S.S."/>
            <person name="Banfield J.F."/>
        </authorList>
    </citation>
    <scope>NUCLEOTIDE SEQUENCE [LARGE SCALE GENOMIC DNA]</scope>
</reference>